<dbReference type="PANTHER" id="PTHR30137">
    <property type="entry name" value="LUCIFERASE-LIKE MONOOXYGENASE"/>
    <property type="match status" value="1"/>
</dbReference>
<evidence type="ECO:0000259" key="5">
    <source>
        <dbReference type="Pfam" id="PF00296"/>
    </source>
</evidence>
<keyword evidence="4" id="KW-0503">Monooxygenase</keyword>
<keyword evidence="7" id="KW-1185">Reference proteome</keyword>
<sequence>MSRLRFGIFLAPFHPAGQNPTLAMQRDLELVEHLDRLGYDEAWIGEHHSAGSEIIASPEIFIAAAAERTRRIKLGTGVTSIAYHNPLWVADRMVMLDHLTRGRSMLGVGPGSLPTDSAMIGLNPTDTRELLDVNLDIIMRLLRGEVVTEQTRTHNLIEAQLQLRPYTDPCFDVAVAAVASPTGPRLAGQHGVGLLSIGATLTQDGFDALAHHWNVVEERAAHYGRPTPDRSGWRLVGLMHIAETREQAYKDVEFGIEQWFRYFQKVAAFPQMAVEGGNLKEMIDFVNEAGIGAIGTVEDARAQVQRLADQSNGGFGAMLLMAHDWANPEATKRSFELIAQEVFPHFQGQAEPTLAAKQRAEQTREAHAATQMTAVQVMTERYQKERAGG</sequence>
<accession>A0ABW1J1B8</accession>
<evidence type="ECO:0000256" key="2">
    <source>
        <dbReference type="ARBA" id="ARBA00022630"/>
    </source>
</evidence>
<dbReference type="InterPro" id="IPR011251">
    <property type="entry name" value="Luciferase-like_dom"/>
</dbReference>
<proteinExistence type="inferred from homology"/>
<evidence type="ECO:0000256" key="1">
    <source>
        <dbReference type="ARBA" id="ARBA00010426"/>
    </source>
</evidence>
<keyword evidence="3" id="KW-0560">Oxidoreductase</keyword>
<dbReference type="EMBL" id="JBHSQW010000023">
    <property type="protein sequence ID" value="MFC5994583.1"/>
    <property type="molecule type" value="Genomic_DNA"/>
</dbReference>
<dbReference type="PANTHER" id="PTHR30137:SF16">
    <property type="entry name" value="BLL0895 PROTEIN"/>
    <property type="match status" value="1"/>
</dbReference>
<dbReference type="RefSeq" id="WP_379584605.1">
    <property type="nucleotide sequence ID" value="NZ_JBHSQW010000023.1"/>
</dbReference>
<dbReference type="Gene3D" id="3.20.20.30">
    <property type="entry name" value="Luciferase-like domain"/>
    <property type="match status" value="1"/>
</dbReference>
<evidence type="ECO:0000313" key="6">
    <source>
        <dbReference type="EMBL" id="MFC5994583.1"/>
    </source>
</evidence>
<evidence type="ECO:0000256" key="3">
    <source>
        <dbReference type="ARBA" id="ARBA00023002"/>
    </source>
</evidence>
<reference evidence="7" key="1">
    <citation type="journal article" date="2019" name="Int. J. Syst. Evol. Microbiol.">
        <title>The Global Catalogue of Microorganisms (GCM) 10K type strain sequencing project: providing services to taxonomists for standard genome sequencing and annotation.</title>
        <authorList>
            <consortium name="The Broad Institute Genomics Platform"/>
            <consortium name="The Broad Institute Genome Sequencing Center for Infectious Disease"/>
            <person name="Wu L."/>
            <person name="Ma J."/>
        </authorList>
    </citation>
    <scope>NUCLEOTIDE SEQUENCE [LARGE SCALE GENOMIC DNA]</scope>
    <source>
        <strain evidence="7">CCM 8391</strain>
    </source>
</reference>
<dbReference type="InterPro" id="IPR036661">
    <property type="entry name" value="Luciferase-like_sf"/>
</dbReference>
<evidence type="ECO:0000313" key="7">
    <source>
        <dbReference type="Proteomes" id="UP001596302"/>
    </source>
</evidence>
<dbReference type="Proteomes" id="UP001596302">
    <property type="component" value="Unassembled WGS sequence"/>
</dbReference>
<name>A0ABW1J1B8_9PSEU</name>
<protein>
    <submittedName>
        <fullName evidence="6">LLM class flavin-dependent oxidoreductase</fullName>
    </submittedName>
</protein>
<organism evidence="6 7">
    <name type="scientific">Pseudonocardia hispaniensis</name>
    <dbReference type="NCBI Taxonomy" id="904933"/>
    <lineage>
        <taxon>Bacteria</taxon>
        <taxon>Bacillati</taxon>
        <taxon>Actinomycetota</taxon>
        <taxon>Actinomycetes</taxon>
        <taxon>Pseudonocardiales</taxon>
        <taxon>Pseudonocardiaceae</taxon>
        <taxon>Pseudonocardia</taxon>
    </lineage>
</organism>
<feature type="domain" description="Luciferase-like" evidence="5">
    <location>
        <begin position="5"/>
        <end position="308"/>
    </location>
</feature>
<dbReference type="Pfam" id="PF00296">
    <property type="entry name" value="Bac_luciferase"/>
    <property type="match status" value="1"/>
</dbReference>
<gene>
    <name evidence="6" type="ORF">ACFQE5_10215</name>
</gene>
<evidence type="ECO:0000256" key="4">
    <source>
        <dbReference type="ARBA" id="ARBA00023033"/>
    </source>
</evidence>
<dbReference type="InterPro" id="IPR050766">
    <property type="entry name" value="Bact_Lucif_Oxidored"/>
</dbReference>
<comment type="similarity">
    <text evidence="1">Belongs to the bacterial luciferase oxidoreductase family.</text>
</comment>
<keyword evidence="2" id="KW-0285">Flavoprotein</keyword>
<dbReference type="SUPFAM" id="SSF51679">
    <property type="entry name" value="Bacterial luciferase-like"/>
    <property type="match status" value="1"/>
</dbReference>
<comment type="caution">
    <text evidence="6">The sequence shown here is derived from an EMBL/GenBank/DDBJ whole genome shotgun (WGS) entry which is preliminary data.</text>
</comment>